<name>A0ABW5TSD7_9SPHI</name>
<sequence>MQFIHGFFADFLQEESLIEKNKLLFTKNAQKYFNEEVKSNDEKLLSSPLIYYFNYKIEKYQLAYEVHLEAKSSFRAENVYISALNGEFLGSESTICNINFPGTAQTQYNGTQNITTDATNLGGPFILRETRGPNNVIIHTRNNNFGGLEVNGATDLSDNDNNWTFAEYGNLRAGFDAHWGAETVFDYWNTVHQRNSINNAGLQINSYFNVNVGTNPVNAFWNNNNNNMYYGNGISGGNVTTLDVCAHEFGHGIDKFTGNLAYEKESGALDEGFADIWGACVEAWRTPQKQRWLIGEDLNIGAIRNMSNPNMFNQPDTYLGNFWLIQMAVLQLVDKMEMIFVEYILIVEY</sequence>
<dbReference type="PANTHER" id="PTHR33794">
    <property type="entry name" value="BACILLOLYSIN"/>
    <property type="match status" value="1"/>
</dbReference>
<keyword evidence="7" id="KW-0964">Secreted</keyword>
<keyword evidence="2 7" id="KW-0645">Protease</keyword>
<evidence type="ECO:0000256" key="7">
    <source>
        <dbReference type="RuleBase" id="RU366073"/>
    </source>
</evidence>
<evidence type="ECO:0000256" key="5">
    <source>
        <dbReference type="ARBA" id="ARBA00022833"/>
    </source>
</evidence>
<organism evidence="10 11">
    <name type="scientific">Pedobacter alpinus</name>
    <dbReference type="NCBI Taxonomy" id="1590643"/>
    <lineage>
        <taxon>Bacteria</taxon>
        <taxon>Pseudomonadati</taxon>
        <taxon>Bacteroidota</taxon>
        <taxon>Sphingobacteriia</taxon>
        <taxon>Sphingobacteriales</taxon>
        <taxon>Sphingobacteriaceae</taxon>
        <taxon>Pedobacter</taxon>
    </lineage>
</organism>
<reference evidence="11" key="1">
    <citation type="journal article" date="2019" name="Int. J. Syst. Evol. Microbiol.">
        <title>The Global Catalogue of Microorganisms (GCM) 10K type strain sequencing project: providing services to taxonomists for standard genome sequencing and annotation.</title>
        <authorList>
            <consortium name="The Broad Institute Genomics Platform"/>
            <consortium name="The Broad Institute Genome Sequencing Center for Infectious Disease"/>
            <person name="Wu L."/>
            <person name="Ma J."/>
        </authorList>
    </citation>
    <scope>NUCLEOTIDE SEQUENCE [LARGE SCALE GENOMIC DNA]</scope>
    <source>
        <strain evidence="11">KCTC 42456</strain>
    </source>
</reference>
<evidence type="ECO:0000256" key="4">
    <source>
        <dbReference type="ARBA" id="ARBA00022801"/>
    </source>
</evidence>
<dbReference type="PANTHER" id="PTHR33794:SF1">
    <property type="entry name" value="BACILLOLYSIN"/>
    <property type="match status" value="1"/>
</dbReference>
<comment type="function">
    <text evidence="7">Extracellular zinc metalloprotease.</text>
</comment>
<dbReference type="InterPro" id="IPR001570">
    <property type="entry name" value="Peptidase_M4_C_domain"/>
</dbReference>
<accession>A0ABW5TSD7</accession>
<evidence type="ECO:0000259" key="8">
    <source>
        <dbReference type="Pfam" id="PF01447"/>
    </source>
</evidence>
<keyword evidence="4 7" id="KW-0378">Hydrolase</keyword>
<protein>
    <recommendedName>
        <fullName evidence="7">Neutral metalloproteinase</fullName>
        <ecNumber evidence="7">3.4.24.-</ecNumber>
    </recommendedName>
</protein>
<dbReference type="SUPFAM" id="SSF55486">
    <property type="entry name" value="Metalloproteases ('zincins'), catalytic domain"/>
    <property type="match status" value="1"/>
</dbReference>
<feature type="domain" description="Peptidase M4" evidence="8">
    <location>
        <begin position="102"/>
        <end position="253"/>
    </location>
</feature>
<gene>
    <name evidence="10" type="ORF">ACFSSE_09750</name>
</gene>
<evidence type="ECO:0000259" key="9">
    <source>
        <dbReference type="Pfam" id="PF02868"/>
    </source>
</evidence>
<evidence type="ECO:0000256" key="1">
    <source>
        <dbReference type="ARBA" id="ARBA00009388"/>
    </source>
</evidence>
<dbReference type="Proteomes" id="UP001597546">
    <property type="component" value="Unassembled WGS sequence"/>
</dbReference>
<dbReference type="InterPro" id="IPR027268">
    <property type="entry name" value="Peptidase_M4/M1_CTD_sf"/>
</dbReference>
<dbReference type="InterPro" id="IPR050728">
    <property type="entry name" value="Zinc_Metalloprotease_M4"/>
</dbReference>
<evidence type="ECO:0000313" key="10">
    <source>
        <dbReference type="EMBL" id="MFD2731989.1"/>
    </source>
</evidence>
<dbReference type="PRINTS" id="PR00730">
    <property type="entry name" value="THERMOLYSIN"/>
</dbReference>
<keyword evidence="5 7" id="KW-0862">Zinc</keyword>
<feature type="domain" description="Peptidase M4 C-terminal" evidence="9">
    <location>
        <begin position="259"/>
        <end position="320"/>
    </location>
</feature>
<comment type="caution">
    <text evidence="10">The sequence shown here is derived from an EMBL/GenBank/DDBJ whole genome shotgun (WGS) entry which is preliminary data.</text>
</comment>
<comment type="similarity">
    <text evidence="1 7">Belongs to the peptidase M4 family.</text>
</comment>
<dbReference type="Gene3D" id="1.10.390.10">
    <property type="entry name" value="Neutral Protease Domain 2"/>
    <property type="match status" value="1"/>
</dbReference>
<proteinExistence type="inferred from homology"/>
<dbReference type="Pfam" id="PF01447">
    <property type="entry name" value="Peptidase_M4"/>
    <property type="match status" value="1"/>
</dbReference>
<keyword evidence="3" id="KW-0479">Metal-binding</keyword>
<keyword evidence="6 7" id="KW-0482">Metalloprotease</keyword>
<dbReference type="EC" id="3.4.24.-" evidence="7"/>
<evidence type="ECO:0000256" key="2">
    <source>
        <dbReference type="ARBA" id="ARBA00022670"/>
    </source>
</evidence>
<keyword evidence="11" id="KW-1185">Reference proteome</keyword>
<dbReference type="InterPro" id="IPR013856">
    <property type="entry name" value="Peptidase_M4_domain"/>
</dbReference>
<comment type="subcellular location">
    <subcellularLocation>
        <location evidence="7">Secreted</location>
    </subcellularLocation>
</comment>
<comment type="cofactor">
    <cofactor evidence="7">
        <name>Zn(2+)</name>
        <dbReference type="ChEBI" id="CHEBI:29105"/>
    </cofactor>
</comment>
<dbReference type="EMBL" id="JBHULV010000028">
    <property type="protein sequence ID" value="MFD2731989.1"/>
    <property type="molecule type" value="Genomic_DNA"/>
</dbReference>
<dbReference type="RefSeq" id="WP_379043829.1">
    <property type="nucleotide sequence ID" value="NZ_JBHSKW010000032.1"/>
</dbReference>
<dbReference type="Pfam" id="PF02868">
    <property type="entry name" value="Peptidase_M4_C"/>
    <property type="match status" value="1"/>
</dbReference>
<evidence type="ECO:0000313" key="11">
    <source>
        <dbReference type="Proteomes" id="UP001597546"/>
    </source>
</evidence>
<dbReference type="Gene3D" id="3.10.170.10">
    <property type="match status" value="1"/>
</dbReference>
<evidence type="ECO:0000256" key="3">
    <source>
        <dbReference type="ARBA" id="ARBA00022723"/>
    </source>
</evidence>
<evidence type="ECO:0000256" key="6">
    <source>
        <dbReference type="ARBA" id="ARBA00023049"/>
    </source>
</evidence>
<dbReference type="InterPro" id="IPR023612">
    <property type="entry name" value="Peptidase_M4"/>
</dbReference>